<dbReference type="Pfam" id="PF09919">
    <property type="entry name" value="DUF2149"/>
    <property type="match status" value="1"/>
</dbReference>
<sequence length="147" mass="15602">MSRRSRRTKRGSVFARSQVDNPMNSVGNVFDVAMVFSVALLVAIVMSAGLTELLTDQDITIVKNPGQDNMQIIQKTEEGIVIMEINSEEQIGGGVGKVLGQAYELDDGRVIYIPENNSTVGGSNTTSNTTSNAANTTSNTASNTTAS</sequence>
<comment type="caution">
    <text evidence="3">The sequence shown here is derived from an EMBL/GenBank/DDBJ whole genome shotgun (WGS) entry which is preliminary data.</text>
</comment>
<evidence type="ECO:0000313" key="3">
    <source>
        <dbReference type="EMBL" id="MDV0444972.1"/>
    </source>
</evidence>
<feature type="region of interest" description="Disordered" evidence="1">
    <location>
        <begin position="116"/>
        <end position="147"/>
    </location>
</feature>
<dbReference type="EMBL" id="JAWDKC010000011">
    <property type="protein sequence ID" value="MDV0444972.1"/>
    <property type="molecule type" value="Genomic_DNA"/>
</dbReference>
<evidence type="ECO:0000256" key="1">
    <source>
        <dbReference type="SAM" id="MobiDB-lite"/>
    </source>
</evidence>
<accession>A0ABU3VNJ2</accession>
<keyword evidence="4" id="KW-1185">Reference proteome</keyword>
<gene>
    <name evidence="3" type="ORF">MmiAt1_05240</name>
</gene>
<reference evidence="3 4" key="1">
    <citation type="submission" date="2023-06" db="EMBL/GenBank/DDBJ databases">
        <title>Genome sequence of Methanimicrococcus sp. At1.</title>
        <authorList>
            <person name="Protasov E."/>
            <person name="Platt K."/>
            <person name="Poehlein A."/>
            <person name="Daniel R."/>
            <person name="Brune A."/>
        </authorList>
    </citation>
    <scope>NUCLEOTIDE SEQUENCE [LARGE SCALE GENOMIC DNA]</scope>
    <source>
        <strain evidence="3 4">At1</strain>
    </source>
</reference>
<dbReference type="Proteomes" id="UP001272052">
    <property type="component" value="Unassembled WGS sequence"/>
</dbReference>
<keyword evidence="2" id="KW-0472">Membrane</keyword>
<dbReference type="InterPro" id="IPR018676">
    <property type="entry name" value="DUF2149"/>
</dbReference>
<dbReference type="RefSeq" id="WP_318785380.1">
    <property type="nucleotide sequence ID" value="NZ_JAWDKC010000011.1"/>
</dbReference>
<proteinExistence type="predicted"/>
<organism evidence="3 4">
    <name type="scientific">Methanimicrococcus hacksteinii</name>
    <dbReference type="NCBI Taxonomy" id="3028293"/>
    <lineage>
        <taxon>Archaea</taxon>
        <taxon>Methanobacteriati</taxon>
        <taxon>Methanobacteriota</taxon>
        <taxon>Stenosarchaea group</taxon>
        <taxon>Methanomicrobia</taxon>
        <taxon>Methanosarcinales</taxon>
        <taxon>Methanosarcinaceae</taxon>
        <taxon>Methanimicrococcus</taxon>
    </lineage>
</organism>
<keyword evidence="2" id="KW-0812">Transmembrane</keyword>
<evidence type="ECO:0000313" key="4">
    <source>
        <dbReference type="Proteomes" id="UP001272052"/>
    </source>
</evidence>
<evidence type="ECO:0008006" key="5">
    <source>
        <dbReference type="Google" id="ProtNLM"/>
    </source>
</evidence>
<evidence type="ECO:0000256" key="2">
    <source>
        <dbReference type="SAM" id="Phobius"/>
    </source>
</evidence>
<protein>
    <recommendedName>
        <fullName evidence="5">DUF2149 domain-containing protein</fullName>
    </recommendedName>
</protein>
<keyword evidence="2" id="KW-1133">Transmembrane helix</keyword>
<feature type="transmembrane region" description="Helical" evidence="2">
    <location>
        <begin position="29"/>
        <end position="50"/>
    </location>
</feature>
<name>A0ABU3VNJ2_9EURY</name>